<evidence type="ECO:0000313" key="6">
    <source>
        <dbReference type="EMBL" id="KAE9248694.1"/>
    </source>
</evidence>
<evidence type="ECO:0000313" key="5">
    <source>
        <dbReference type="EMBL" id="KAE9089289.1"/>
    </source>
</evidence>
<dbReference type="EMBL" id="QXFW01002881">
    <property type="protein sequence ID" value="KAE8974658.1"/>
    <property type="molecule type" value="Genomic_DNA"/>
</dbReference>
<dbReference type="PANTHER" id="PTHR11247:SF8">
    <property type="entry name" value="PALMITOYL-PROTEIN THIOESTERASE 1"/>
    <property type="match status" value="1"/>
</dbReference>
<dbReference type="Proteomes" id="UP000460718">
    <property type="component" value="Unassembled WGS sequence"/>
</dbReference>
<dbReference type="SUPFAM" id="SSF53474">
    <property type="entry name" value="alpha/beta-Hydrolases"/>
    <property type="match status" value="1"/>
</dbReference>
<accession>A0A6A3I3E5</accession>
<evidence type="ECO:0000313" key="9">
    <source>
        <dbReference type="Proteomes" id="UP000440732"/>
    </source>
</evidence>
<dbReference type="Proteomes" id="UP000441208">
    <property type="component" value="Unassembled WGS sequence"/>
</dbReference>
<dbReference type="Gene3D" id="3.40.50.1820">
    <property type="entry name" value="alpha/beta hydrolase"/>
    <property type="match status" value="1"/>
</dbReference>
<dbReference type="InterPro" id="IPR029058">
    <property type="entry name" value="AB_hydrolase_fold"/>
</dbReference>
<dbReference type="GO" id="GO:0016790">
    <property type="term" value="F:thiolester hydrolase activity"/>
    <property type="evidence" value="ECO:0007669"/>
    <property type="project" value="TreeGrafter"/>
</dbReference>
<dbReference type="Pfam" id="PF02089">
    <property type="entry name" value="Palm_thioest"/>
    <property type="match status" value="1"/>
</dbReference>
<protein>
    <submittedName>
        <fullName evidence="3">Uncharacterized protein</fullName>
    </submittedName>
</protein>
<evidence type="ECO:0000313" key="8">
    <source>
        <dbReference type="Proteomes" id="UP000440367"/>
    </source>
</evidence>
<name>A0A6A3I3E5_9STRA</name>
<dbReference type="Proteomes" id="UP000440732">
    <property type="component" value="Unassembled WGS sequence"/>
</dbReference>
<evidence type="ECO:0000256" key="1">
    <source>
        <dbReference type="ARBA" id="ARBA00022801"/>
    </source>
</evidence>
<dbReference type="Proteomes" id="UP000429523">
    <property type="component" value="Unassembled WGS sequence"/>
</dbReference>
<dbReference type="EMBL" id="QXGD01000187">
    <property type="protein sequence ID" value="KAE9248694.1"/>
    <property type="molecule type" value="Genomic_DNA"/>
</dbReference>
<dbReference type="EMBL" id="QXFZ01003036">
    <property type="protein sequence ID" value="KAE9071773.1"/>
    <property type="molecule type" value="Genomic_DNA"/>
</dbReference>
<dbReference type="EMBL" id="QXGF01000015">
    <property type="protein sequence ID" value="KAE8949741.1"/>
    <property type="molecule type" value="Genomic_DNA"/>
</dbReference>
<gene>
    <name evidence="6" type="ORF">PF002_g5651</name>
    <name evidence="5" type="ORF">PF006_g25392</name>
    <name evidence="4" type="ORF">PF007_g26429</name>
    <name evidence="2" type="ORF">PF009_g717</name>
    <name evidence="3" type="ORF">PF011_g24777</name>
</gene>
<proteinExistence type="predicted"/>
<dbReference type="AlphaFoldDB" id="A0A6A3I3E5"/>
<dbReference type="PANTHER" id="PTHR11247">
    <property type="entry name" value="PALMITOYL-PROTEIN THIOESTERASE/DOLICHYLDIPHOSPHATASE 1"/>
    <property type="match status" value="1"/>
</dbReference>
<reference evidence="3 11" key="1">
    <citation type="submission" date="2018-09" db="EMBL/GenBank/DDBJ databases">
        <title>Genomic investigation of the strawberry pathogen Phytophthora fragariae indicates pathogenicity is determined by transcriptional variation in three key races.</title>
        <authorList>
            <person name="Adams T.M."/>
            <person name="Armitage A.D."/>
            <person name="Sobczyk M.K."/>
            <person name="Bates H.J."/>
            <person name="Dunwell J.M."/>
            <person name="Nellist C.F."/>
            <person name="Harrison R.J."/>
        </authorList>
    </citation>
    <scope>NUCLEOTIDE SEQUENCE [LARGE SCALE GENOMIC DNA]</scope>
    <source>
        <strain evidence="6 8">BC-1</strain>
        <strain evidence="5 9">NOV-5</strain>
        <strain evidence="4 10">NOV-71</strain>
        <strain evidence="2 7">NOV-9</strain>
        <strain evidence="3 11">SCRP245</strain>
    </source>
</reference>
<evidence type="ECO:0000313" key="7">
    <source>
        <dbReference type="Proteomes" id="UP000429523"/>
    </source>
</evidence>
<sequence>MSPRPSASTISAPALRNRRSLVSPTKMRVVKLLLAALLPVWTSSSPVTNILLLGNDVCLDESSLLAVVANLNANAPATDSDVYQKKHLPVFFFHGLTGNSTEGFNYQSNLTAEGRVFVPLAFCERECSLTALNIQVPMVIAVVREVVATDERFANGYIFIGHSQGVMMARAVIEQMDDHNVHTFVSLAGGVNGIFYGPQEADRNSIHDLGAGFGAAVLP</sequence>
<evidence type="ECO:0000313" key="4">
    <source>
        <dbReference type="EMBL" id="KAE9071773.1"/>
    </source>
</evidence>
<organism evidence="3 11">
    <name type="scientific">Phytophthora fragariae</name>
    <dbReference type="NCBI Taxonomy" id="53985"/>
    <lineage>
        <taxon>Eukaryota</taxon>
        <taxon>Sar</taxon>
        <taxon>Stramenopiles</taxon>
        <taxon>Oomycota</taxon>
        <taxon>Peronosporomycetes</taxon>
        <taxon>Peronosporales</taxon>
        <taxon>Peronosporaceae</taxon>
        <taxon>Phytophthora</taxon>
    </lineage>
</organism>
<comment type="caution">
    <text evidence="3">The sequence shown here is derived from an EMBL/GenBank/DDBJ whole genome shotgun (WGS) entry which is preliminary data.</text>
</comment>
<evidence type="ECO:0000313" key="11">
    <source>
        <dbReference type="Proteomes" id="UP000460718"/>
    </source>
</evidence>
<keyword evidence="1" id="KW-0378">Hydrolase</keyword>
<evidence type="ECO:0000313" key="10">
    <source>
        <dbReference type="Proteomes" id="UP000441208"/>
    </source>
</evidence>
<dbReference type="EMBL" id="QXGA01002975">
    <property type="protein sequence ID" value="KAE9089289.1"/>
    <property type="molecule type" value="Genomic_DNA"/>
</dbReference>
<evidence type="ECO:0000313" key="2">
    <source>
        <dbReference type="EMBL" id="KAE8949741.1"/>
    </source>
</evidence>
<dbReference type="Proteomes" id="UP000440367">
    <property type="component" value="Unassembled WGS sequence"/>
</dbReference>
<dbReference type="GO" id="GO:0005764">
    <property type="term" value="C:lysosome"/>
    <property type="evidence" value="ECO:0007669"/>
    <property type="project" value="TreeGrafter"/>
</dbReference>
<evidence type="ECO:0000313" key="3">
    <source>
        <dbReference type="EMBL" id="KAE8974658.1"/>
    </source>
</evidence>